<keyword evidence="13" id="KW-1185">Reference proteome</keyword>
<keyword evidence="10" id="KW-0812">Transmembrane</keyword>
<feature type="active site" evidence="8">
    <location>
        <position position="390"/>
    </location>
</feature>
<proteinExistence type="inferred from homology"/>
<dbReference type="InterPro" id="IPR033131">
    <property type="entry name" value="Pectinesterase_Asp_AS"/>
</dbReference>
<evidence type="ECO:0000256" key="3">
    <source>
        <dbReference type="ARBA" id="ARBA00006027"/>
    </source>
</evidence>
<dbReference type="Pfam" id="PF04043">
    <property type="entry name" value="PMEI"/>
    <property type="match status" value="1"/>
</dbReference>
<dbReference type="Gene3D" id="1.20.140.40">
    <property type="entry name" value="Invertase/pectin methylesterase inhibitor family protein"/>
    <property type="match status" value="1"/>
</dbReference>
<evidence type="ECO:0000256" key="1">
    <source>
        <dbReference type="ARBA" id="ARBA00004191"/>
    </source>
</evidence>
<feature type="domain" description="Pectinesterase inhibitor" evidence="11">
    <location>
        <begin position="65"/>
        <end position="196"/>
    </location>
</feature>
<evidence type="ECO:0000256" key="10">
    <source>
        <dbReference type="SAM" id="Phobius"/>
    </source>
</evidence>
<comment type="similarity">
    <text evidence="4">In the C-terminal section; belongs to the pectinesterase family.</text>
</comment>
<evidence type="ECO:0000256" key="9">
    <source>
        <dbReference type="RuleBase" id="RU000589"/>
    </source>
</evidence>
<dbReference type="Proteomes" id="UP001341840">
    <property type="component" value="Unassembled WGS sequence"/>
</dbReference>
<evidence type="ECO:0000256" key="2">
    <source>
        <dbReference type="ARBA" id="ARBA00005184"/>
    </source>
</evidence>
<accession>A0ABU6XTA6</accession>
<dbReference type="CDD" id="cd15798">
    <property type="entry name" value="PMEI-like_3"/>
    <property type="match status" value="1"/>
</dbReference>
<protein>
    <recommendedName>
        <fullName evidence="9">Pectinesterase</fullName>
        <ecNumber evidence="9">3.1.1.11</ecNumber>
    </recommendedName>
</protein>
<comment type="caution">
    <text evidence="12">The sequence shown here is derived from an EMBL/GenBank/DDBJ whole genome shotgun (WGS) entry which is preliminary data.</text>
</comment>
<comment type="catalytic activity">
    <reaction evidence="9">
        <text>[(1-&gt;4)-alpha-D-galacturonosyl methyl ester](n) + n H2O = [(1-&gt;4)-alpha-D-galacturonosyl](n) + n methanol + n H(+)</text>
        <dbReference type="Rhea" id="RHEA:22380"/>
        <dbReference type="Rhea" id="RHEA-COMP:14570"/>
        <dbReference type="Rhea" id="RHEA-COMP:14573"/>
        <dbReference type="ChEBI" id="CHEBI:15377"/>
        <dbReference type="ChEBI" id="CHEBI:15378"/>
        <dbReference type="ChEBI" id="CHEBI:17790"/>
        <dbReference type="ChEBI" id="CHEBI:140522"/>
        <dbReference type="ChEBI" id="CHEBI:140523"/>
        <dbReference type="EC" id="3.1.1.11"/>
    </reaction>
</comment>
<dbReference type="SUPFAM" id="SSF51126">
    <property type="entry name" value="Pectin lyase-like"/>
    <property type="match status" value="1"/>
</dbReference>
<keyword evidence="5" id="KW-0964">Secreted</keyword>
<comment type="subcellular location">
    <subcellularLocation>
        <location evidence="1">Secreted</location>
        <location evidence="1">Cell wall</location>
    </subcellularLocation>
</comment>
<keyword evidence="10" id="KW-0472">Membrane</keyword>
<dbReference type="InterPro" id="IPR035513">
    <property type="entry name" value="Invertase/methylesterase_inhib"/>
</dbReference>
<keyword evidence="10" id="KW-1133">Transmembrane helix</keyword>
<dbReference type="InterPro" id="IPR006501">
    <property type="entry name" value="Pectinesterase_inhib_dom"/>
</dbReference>
<dbReference type="InterPro" id="IPR011050">
    <property type="entry name" value="Pectin_lyase_fold/virulence"/>
</dbReference>
<keyword evidence="5" id="KW-0134">Cell wall</keyword>
<evidence type="ECO:0000256" key="7">
    <source>
        <dbReference type="ARBA" id="ARBA00023085"/>
    </source>
</evidence>
<name>A0ABU6XTA6_9FABA</name>
<comment type="similarity">
    <text evidence="3">In the N-terminal section; belongs to the PMEI family.</text>
</comment>
<evidence type="ECO:0000259" key="11">
    <source>
        <dbReference type="SMART" id="SM00856"/>
    </source>
</evidence>
<dbReference type="EMBL" id="JASCZI010213097">
    <property type="protein sequence ID" value="MED6200829.1"/>
    <property type="molecule type" value="Genomic_DNA"/>
</dbReference>
<organism evidence="12 13">
    <name type="scientific">Stylosanthes scabra</name>
    <dbReference type="NCBI Taxonomy" id="79078"/>
    <lineage>
        <taxon>Eukaryota</taxon>
        <taxon>Viridiplantae</taxon>
        <taxon>Streptophyta</taxon>
        <taxon>Embryophyta</taxon>
        <taxon>Tracheophyta</taxon>
        <taxon>Spermatophyta</taxon>
        <taxon>Magnoliopsida</taxon>
        <taxon>eudicotyledons</taxon>
        <taxon>Gunneridae</taxon>
        <taxon>Pentapetalae</taxon>
        <taxon>rosids</taxon>
        <taxon>fabids</taxon>
        <taxon>Fabales</taxon>
        <taxon>Fabaceae</taxon>
        <taxon>Papilionoideae</taxon>
        <taxon>50 kb inversion clade</taxon>
        <taxon>dalbergioids sensu lato</taxon>
        <taxon>Dalbergieae</taxon>
        <taxon>Pterocarpus clade</taxon>
        <taxon>Stylosanthes</taxon>
    </lineage>
</organism>
<evidence type="ECO:0000313" key="12">
    <source>
        <dbReference type="EMBL" id="MED6200829.1"/>
    </source>
</evidence>
<dbReference type="SUPFAM" id="SSF101148">
    <property type="entry name" value="Plant invertase/pectin methylesterase inhibitor"/>
    <property type="match status" value="1"/>
</dbReference>
<dbReference type="PROSITE" id="PS00503">
    <property type="entry name" value="PECTINESTERASE_2"/>
    <property type="match status" value="1"/>
</dbReference>
<keyword evidence="6 9" id="KW-0378">Hydrolase</keyword>
<dbReference type="EC" id="3.1.1.11" evidence="9"/>
<dbReference type="PANTHER" id="PTHR31707">
    <property type="entry name" value="PECTINESTERASE"/>
    <property type="match status" value="1"/>
</dbReference>
<evidence type="ECO:0000256" key="8">
    <source>
        <dbReference type="PROSITE-ProRule" id="PRU10040"/>
    </source>
</evidence>
<comment type="pathway">
    <text evidence="2 9">Glycan metabolism; pectin degradation; 2-dehydro-3-deoxy-D-gluconate from pectin: step 1/5.</text>
</comment>
<evidence type="ECO:0000313" key="13">
    <source>
        <dbReference type="Proteomes" id="UP001341840"/>
    </source>
</evidence>
<dbReference type="InterPro" id="IPR000070">
    <property type="entry name" value="Pectinesterase_cat"/>
</dbReference>
<gene>
    <name evidence="12" type="ORF">PIB30_089095</name>
</gene>
<sequence length="544" mass="60123">MYPTNSYGKVNESEKAALESRRKSRKRITIMVLSTIVLVAVICAAVLGAVAHSSSKNNNDNNNNALSNSVKAVCDVTLYKETCYSSLSALVHSSGKEQVLDPEELFFLSVKVALAEEALNNCQDLLGLTIDHLNSTVGYSWQKSSLEDLKTWLSAAGSYQEACIDGVVDEENELLVTSIVSYLKSSTELTSNSLAIVTWINKAVTTMNLNRRRRRLLTFQQSNDRKLLLQNNYDYLKVKADIVVAKGGTAKYKIISAALKHVPGESEKRTVIYVKKGIYYENVRVEKNKWNVMIIGDGMNATIVSGSLNFVDGTPTFSTATFAVFGRNFIARDIGFRNTAGPQKHQAVALLTSADQAIYYRCLIDGFQDTLYVQANRQFYTECNIYGTVDFIFGNSAVVIQNSNILPKVPMQGQQNTITAQGKSDPNMNTGISIQNCSILPSSAGLTSVQTYLGRPWKNYSTTVFMQSTIQSFIDPKGWLPWVGNSAPYTIFYAEFENVGPGSSTKNRVKWKGVKLPLTTNKLTYLLLKNLFPGQMDSGHRCGV</sequence>
<dbReference type="Gene3D" id="2.160.20.10">
    <property type="entry name" value="Single-stranded right-handed beta-helix, Pectin lyase-like"/>
    <property type="match status" value="1"/>
</dbReference>
<reference evidence="12 13" key="1">
    <citation type="journal article" date="2023" name="Plants (Basel)">
        <title>Bridging the Gap: Combining Genomics and Transcriptomics Approaches to Understand Stylosanthes scabra, an Orphan Legume from the Brazilian Caatinga.</title>
        <authorList>
            <person name="Ferreira-Neto J.R.C."/>
            <person name="da Silva M.D."/>
            <person name="Binneck E."/>
            <person name="de Melo N.F."/>
            <person name="da Silva R.H."/>
            <person name="de Melo A.L.T.M."/>
            <person name="Pandolfi V."/>
            <person name="Bustamante F.O."/>
            <person name="Brasileiro-Vidal A.C."/>
            <person name="Benko-Iseppon A.M."/>
        </authorList>
    </citation>
    <scope>NUCLEOTIDE SEQUENCE [LARGE SCALE GENOMIC DNA]</scope>
    <source>
        <tissue evidence="12">Leaves</tissue>
    </source>
</reference>
<evidence type="ECO:0000256" key="6">
    <source>
        <dbReference type="ARBA" id="ARBA00022801"/>
    </source>
</evidence>
<dbReference type="InterPro" id="IPR012334">
    <property type="entry name" value="Pectin_lyas_fold"/>
</dbReference>
<dbReference type="SMART" id="SM00856">
    <property type="entry name" value="PMEI"/>
    <property type="match status" value="1"/>
</dbReference>
<keyword evidence="7 9" id="KW-0063">Aspartyl esterase</keyword>
<dbReference type="Pfam" id="PF01095">
    <property type="entry name" value="Pectinesterase"/>
    <property type="match status" value="1"/>
</dbReference>
<evidence type="ECO:0000256" key="5">
    <source>
        <dbReference type="ARBA" id="ARBA00022512"/>
    </source>
</evidence>
<feature type="transmembrane region" description="Helical" evidence="10">
    <location>
        <begin position="28"/>
        <end position="51"/>
    </location>
</feature>
<evidence type="ECO:0000256" key="4">
    <source>
        <dbReference type="ARBA" id="ARBA00007786"/>
    </source>
</evidence>